<evidence type="ECO:0000313" key="1">
    <source>
        <dbReference type="EMBL" id="KAA1112892.1"/>
    </source>
</evidence>
<dbReference type="AlphaFoldDB" id="A0A5B0QIB3"/>
<accession>A0A5B0QIB3</accession>
<dbReference type="Proteomes" id="UP000324748">
    <property type="component" value="Unassembled WGS sequence"/>
</dbReference>
<protein>
    <submittedName>
        <fullName evidence="1">Uncharacterized protein</fullName>
    </submittedName>
</protein>
<evidence type="ECO:0000313" key="2">
    <source>
        <dbReference type="Proteomes" id="UP000324748"/>
    </source>
</evidence>
<proteinExistence type="predicted"/>
<dbReference type="PANTHER" id="PTHR33324">
    <property type="entry name" value="EXPRESSED PROTEIN"/>
    <property type="match status" value="1"/>
</dbReference>
<comment type="caution">
    <text evidence="1">The sequence shown here is derived from an EMBL/GenBank/DDBJ whole genome shotgun (WGS) entry which is preliminary data.</text>
</comment>
<keyword evidence="2" id="KW-1185">Reference proteome</keyword>
<dbReference type="OrthoDB" id="2507473at2759"/>
<dbReference type="EMBL" id="VSWC01000015">
    <property type="protein sequence ID" value="KAA1112892.1"/>
    <property type="molecule type" value="Genomic_DNA"/>
</dbReference>
<dbReference type="PANTHER" id="PTHR33324:SF2">
    <property type="entry name" value="MYB_SANT-LIKE DNA-BINDING DOMAIN-CONTAINING PROTEIN"/>
    <property type="match status" value="1"/>
</dbReference>
<sequence length="141" mass="15904">MKWLRDLHSKNEIAVKLIPSETMVADALTKPSITQKISDLQSSYNTARNWKRNTGAGILESNAVNGVKTVDDQVHFLCQYWDFLDPVMGSRSVAEPLYTRSSIPAPEEQMNDLSSGSSPRRIQTFQAVVEMLLSQKMKMTR</sequence>
<organism evidence="1 2">
    <name type="scientific">Puccinia graminis f. sp. tritici</name>
    <dbReference type="NCBI Taxonomy" id="56615"/>
    <lineage>
        <taxon>Eukaryota</taxon>
        <taxon>Fungi</taxon>
        <taxon>Dikarya</taxon>
        <taxon>Basidiomycota</taxon>
        <taxon>Pucciniomycotina</taxon>
        <taxon>Pucciniomycetes</taxon>
        <taxon>Pucciniales</taxon>
        <taxon>Pucciniaceae</taxon>
        <taxon>Puccinia</taxon>
    </lineage>
</organism>
<reference evidence="1 2" key="1">
    <citation type="submission" date="2019-05" db="EMBL/GenBank/DDBJ databases">
        <title>Emergence of the Ug99 lineage of the wheat stem rust pathogen through somatic hybridization.</title>
        <authorList>
            <person name="Li F."/>
            <person name="Upadhyaya N.M."/>
            <person name="Sperschneider J."/>
            <person name="Matny O."/>
            <person name="Nguyen-Phuc H."/>
            <person name="Mago R."/>
            <person name="Raley C."/>
            <person name="Miller M.E."/>
            <person name="Silverstein K.A.T."/>
            <person name="Henningsen E."/>
            <person name="Hirsch C.D."/>
            <person name="Visser B."/>
            <person name="Pretorius Z.A."/>
            <person name="Steffenson B.J."/>
            <person name="Schwessinger B."/>
            <person name="Dodds P.N."/>
            <person name="Figueroa M."/>
        </authorList>
    </citation>
    <scope>NUCLEOTIDE SEQUENCE [LARGE SCALE GENOMIC DNA]</scope>
    <source>
        <strain evidence="1">21-0</strain>
    </source>
</reference>
<gene>
    <name evidence="1" type="ORF">PGT21_014516</name>
</gene>
<name>A0A5B0QIB3_PUCGR</name>